<dbReference type="GO" id="GO:0046540">
    <property type="term" value="C:U4/U6 x U5 tri-snRNP complex"/>
    <property type="evidence" value="ECO:0007669"/>
    <property type="project" value="EnsemblFungi"/>
</dbReference>
<dbReference type="GO" id="GO:0030620">
    <property type="term" value="F:U2 snRNA binding"/>
    <property type="evidence" value="ECO:0007669"/>
    <property type="project" value="EnsemblFungi"/>
</dbReference>
<dbReference type="PANTHER" id="PTHR13829:SF2">
    <property type="entry name" value="U6 SNRNA-ASSOCIATED SM-LIKE PROTEIN LSM2"/>
    <property type="match status" value="1"/>
</dbReference>
<dbReference type="STRING" id="1246581.A0A2H9TQP6"/>
<name>A0A2H9TQP6_9FUNG</name>
<keyword evidence="4" id="KW-0747">Spliceosome</keyword>
<dbReference type="GO" id="GO:0005732">
    <property type="term" value="C:sno(s)RNA-containing ribonucleoprotein complex"/>
    <property type="evidence" value="ECO:0007669"/>
    <property type="project" value="EnsemblFungi"/>
</dbReference>
<dbReference type="InterPro" id="IPR001163">
    <property type="entry name" value="Sm_dom_euk/arc"/>
</dbReference>
<keyword evidence="6" id="KW-0508">mRNA splicing</keyword>
<keyword evidence="7" id="KW-0539">Nucleus</keyword>
<dbReference type="GO" id="GO:0005730">
    <property type="term" value="C:nucleolus"/>
    <property type="evidence" value="ECO:0007669"/>
    <property type="project" value="EnsemblFungi"/>
</dbReference>
<dbReference type="OrthoDB" id="10256176at2759"/>
<dbReference type="CDD" id="cd01725">
    <property type="entry name" value="LSm2"/>
    <property type="match status" value="1"/>
</dbReference>
<dbReference type="GO" id="GO:0005682">
    <property type="term" value="C:U5 snRNP"/>
    <property type="evidence" value="ECO:0007669"/>
    <property type="project" value="EnsemblFungi"/>
</dbReference>
<evidence type="ECO:0000256" key="7">
    <source>
        <dbReference type="ARBA" id="ARBA00023242"/>
    </source>
</evidence>
<evidence type="ECO:0000256" key="6">
    <source>
        <dbReference type="ARBA" id="ARBA00023187"/>
    </source>
</evidence>
<evidence type="ECO:0000256" key="8">
    <source>
        <dbReference type="ARBA" id="ARBA00023274"/>
    </source>
</evidence>
<dbReference type="AlphaFoldDB" id="A0A2H9TQP6"/>
<dbReference type="GO" id="GO:0008266">
    <property type="term" value="F:poly(U) RNA binding"/>
    <property type="evidence" value="ECO:0007669"/>
    <property type="project" value="EnsemblFungi"/>
</dbReference>
<gene>
    <name evidence="10" type="ORF">PSACC_00135</name>
</gene>
<evidence type="ECO:0000259" key="9">
    <source>
        <dbReference type="PROSITE" id="PS52002"/>
    </source>
</evidence>
<dbReference type="GO" id="GO:0071011">
    <property type="term" value="C:precatalytic spliceosome"/>
    <property type="evidence" value="ECO:0007669"/>
    <property type="project" value="TreeGrafter"/>
</dbReference>
<keyword evidence="5" id="KW-0694">RNA-binding</keyword>
<organism evidence="10 11">
    <name type="scientific">Paramicrosporidium saccamoebae</name>
    <dbReference type="NCBI Taxonomy" id="1246581"/>
    <lineage>
        <taxon>Eukaryota</taxon>
        <taxon>Fungi</taxon>
        <taxon>Fungi incertae sedis</taxon>
        <taxon>Cryptomycota</taxon>
        <taxon>Cryptomycota incertae sedis</taxon>
        <taxon>Paramicrosporidium</taxon>
    </lineage>
</organism>
<dbReference type="InterPro" id="IPR016654">
    <property type="entry name" value="U6_snRNA_Lsm2"/>
</dbReference>
<proteinExistence type="inferred from homology"/>
<evidence type="ECO:0000313" key="10">
    <source>
        <dbReference type="EMBL" id="PJF20052.1"/>
    </source>
</evidence>
<comment type="caution">
    <text evidence="10">The sequence shown here is derived from an EMBL/GenBank/DDBJ whole genome shotgun (WGS) entry which is preliminary data.</text>
</comment>
<feature type="domain" description="Sm" evidence="9">
    <location>
        <begin position="1"/>
        <end position="67"/>
    </location>
</feature>
<keyword evidence="11" id="KW-1185">Reference proteome</keyword>
<comment type="subcellular location">
    <subcellularLocation>
        <location evidence="1">Nucleus</location>
    </subcellularLocation>
</comment>
<accession>A0A2H9TQP6</accession>
<evidence type="ECO:0000256" key="4">
    <source>
        <dbReference type="ARBA" id="ARBA00022728"/>
    </source>
</evidence>
<dbReference type="PROSITE" id="PS52002">
    <property type="entry name" value="SM"/>
    <property type="match status" value="1"/>
</dbReference>
<dbReference type="GO" id="GO:0071013">
    <property type="term" value="C:catalytic step 2 spliceosome"/>
    <property type="evidence" value="ECO:0007669"/>
    <property type="project" value="TreeGrafter"/>
</dbReference>
<dbReference type="GO" id="GO:0006364">
    <property type="term" value="P:rRNA processing"/>
    <property type="evidence" value="ECO:0007669"/>
    <property type="project" value="EnsemblFungi"/>
</dbReference>
<dbReference type="GO" id="GO:0000398">
    <property type="term" value="P:mRNA splicing, via spliceosome"/>
    <property type="evidence" value="ECO:0007669"/>
    <property type="project" value="EnsemblFungi"/>
</dbReference>
<keyword evidence="8" id="KW-0687">Ribonucleoprotein</keyword>
<dbReference type="PANTHER" id="PTHR13829">
    <property type="entry name" value="SNRNP CORE PROTEIN FAMILY MEMBER"/>
    <property type="match status" value="1"/>
</dbReference>
<reference evidence="10 11" key="1">
    <citation type="submission" date="2016-10" db="EMBL/GenBank/DDBJ databases">
        <title>The genome of Paramicrosporidium saccamoebae is the missing link in understanding Cryptomycota and Microsporidia evolution.</title>
        <authorList>
            <person name="Quandt C.A."/>
            <person name="Beaudet D."/>
            <person name="Corsaro D."/>
            <person name="Michel R."/>
            <person name="Corradi N."/>
            <person name="James T."/>
        </authorList>
    </citation>
    <scope>NUCLEOTIDE SEQUENCE [LARGE SCALE GENOMIC DNA]</scope>
    <source>
        <strain evidence="10 11">KSL3</strain>
    </source>
</reference>
<dbReference type="SUPFAM" id="SSF50182">
    <property type="entry name" value="Sm-like ribonucleoproteins"/>
    <property type="match status" value="1"/>
</dbReference>
<evidence type="ECO:0000256" key="2">
    <source>
        <dbReference type="ARBA" id="ARBA00006850"/>
    </source>
</evidence>
<evidence type="ECO:0000256" key="3">
    <source>
        <dbReference type="ARBA" id="ARBA00022664"/>
    </source>
</evidence>
<keyword evidence="3" id="KW-0507">mRNA processing</keyword>
<dbReference type="InterPro" id="IPR047575">
    <property type="entry name" value="Sm"/>
</dbReference>
<dbReference type="InterPro" id="IPR010920">
    <property type="entry name" value="LSM_dom_sf"/>
</dbReference>
<dbReference type="GO" id="GO:0000290">
    <property type="term" value="P:deadenylation-dependent decapping of nuclear-transcribed mRNA"/>
    <property type="evidence" value="ECO:0007669"/>
    <property type="project" value="EnsemblFungi"/>
</dbReference>
<dbReference type="Gene3D" id="2.30.30.100">
    <property type="match status" value="1"/>
</dbReference>
<dbReference type="FunFam" id="2.30.30.100:FF:000053">
    <property type="entry name" value="U6 snRNA-associated Sm-like protein LSm2"/>
    <property type="match status" value="1"/>
</dbReference>
<sequence>MIGKTVDIELKNDMVLTGTLQSVDQFLNMKLSSIEVHDVERYPHMLSVKDCFIRGSVVRYVTIPEDAVDVELLQDAARREAAHVAAQQKSVAAQ</sequence>
<dbReference type="GO" id="GO:0000932">
    <property type="term" value="C:P-body"/>
    <property type="evidence" value="ECO:0007669"/>
    <property type="project" value="EnsemblFungi"/>
</dbReference>
<dbReference type="GO" id="GO:0008033">
    <property type="term" value="P:tRNA processing"/>
    <property type="evidence" value="ECO:0007669"/>
    <property type="project" value="EnsemblFungi"/>
</dbReference>
<evidence type="ECO:0000256" key="5">
    <source>
        <dbReference type="ARBA" id="ARBA00022884"/>
    </source>
</evidence>
<evidence type="ECO:0000313" key="11">
    <source>
        <dbReference type="Proteomes" id="UP000240830"/>
    </source>
</evidence>
<dbReference type="GO" id="GO:1990726">
    <property type="term" value="C:Lsm1-7-Pat1 complex"/>
    <property type="evidence" value="ECO:0007669"/>
    <property type="project" value="EnsemblFungi"/>
</dbReference>
<comment type="similarity">
    <text evidence="2">Belongs to the snRNP Sm proteins family.</text>
</comment>
<dbReference type="GO" id="GO:0005688">
    <property type="term" value="C:U6 snRNP"/>
    <property type="evidence" value="ECO:0007669"/>
    <property type="project" value="EnsemblFungi"/>
</dbReference>
<evidence type="ECO:0000256" key="1">
    <source>
        <dbReference type="ARBA" id="ARBA00004123"/>
    </source>
</evidence>
<dbReference type="EMBL" id="MTSL01000011">
    <property type="protein sequence ID" value="PJF20052.1"/>
    <property type="molecule type" value="Genomic_DNA"/>
</dbReference>
<protein>
    <submittedName>
        <fullName evidence="10">U6 snRNA-associated Sm-like proteinLSm2</fullName>
    </submittedName>
</protein>
<dbReference type="Pfam" id="PF01423">
    <property type="entry name" value="LSM"/>
    <property type="match status" value="1"/>
</dbReference>
<dbReference type="SMART" id="SM00651">
    <property type="entry name" value="Sm"/>
    <property type="match status" value="1"/>
</dbReference>
<dbReference type="Proteomes" id="UP000240830">
    <property type="component" value="Unassembled WGS sequence"/>
</dbReference>